<dbReference type="GO" id="GO:0016491">
    <property type="term" value="F:oxidoreductase activity"/>
    <property type="evidence" value="ECO:0007669"/>
    <property type="project" value="UniProtKB-KW"/>
</dbReference>
<dbReference type="PRINTS" id="PR00081">
    <property type="entry name" value="GDHRDH"/>
</dbReference>
<dbReference type="InterPro" id="IPR002347">
    <property type="entry name" value="SDR_fam"/>
</dbReference>
<organism evidence="3 4">
    <name type="scientific">Henriciella mobilis</name>
    <dbReference type="NCBI Taxonomy" id="2305467"/>
    <lineage>
        <taxon>Bacteria</taxon>
        <taxon>Pseudomonadati</taxon>
        <taxon>Pseudomonadota</taxon>
        <taxon>Alphaproteobacteria</taxon>
        <taxon>Hyphomonadales</taxon>
        <taxon>Hyphomonadaceae</taxon>
        <taxon>Henriciella</taxon>
    </lineage>
</organism>
<evidence type="ECO:0000313" key="4">
    <source>
        <dbReference type="Proteomes" id="UP000266385"/>
    </source>
</evidence>
<dbReference type="PANTHER" id="PTHR42879">
    <property type="entry name" value="3-OXOACYL-(ACYL-CARRIER-PROTEIN) REDUCTASE"/>
    <property type="match status" value="1"/>
</dbReference>
<evidence type="ECO:0000256" key="1">
    <source>
        <dbReference type="ARBA" id="ARBA00006484"/>
    </source>
</evidence>
<dbReference type="EMBL" id="QWFX01000013">
    <property type="protein sequence ID" value="RIJ27925.1"/>
    <property type="molecule type" value="Genomic_DNA"/>
</dbReference>
<protein>
    <submittedName>
        <fullName evidence="3">SDR family oxidoreductase</fullName>
    </submittedName>
</protein>
<evidence type="ECO:0000256" key="2">
    <source>
        <dbReference type="ARBA" id="ARBA00023002"/>
    </source>
</evidence>
<proteinExistence type="inferred from homology"/>
<dbReference type="AlphaFoldDB" id="A0A399RDD1"/>
<sequence>MREGVNMSDTNNGAGRRIAVVTGGGNGIGEAISTSLAEAGHAVAILDYDGEGGKALASRLNAAGLTARFWQLDCTELDAVEGTFAEIREELGDPAYLVNNVGGHARTKATDFLDSDVRTLDHMVALNLKSTVYCSRQVVKAMSEARFGRIVSIASEAALTGGPKCWDYSAVKAGVIGFSRAIAYELAPHGINVNVVAPGATRTAALAAWSEEQKAAVARAIPLGRLGQPGEIAGTVAFLLSEEASFITGQTILANGGRWMV</sequence>
<keyword evidence="2" id="KW-0560">Oxidoreductase</keyword>
<accession>A0A399RDD1</accession>
<gene>
    <name evidence="3" type="ORF">D1223_10890</name>
</gene>
<dbReference type="FunFam" id="3.40.50.720:FF:000173">
    <property type="entry name" value="3-oxoacyl-[acyl-carrier protein] reductase"/>
    <property type="match status" value="1"/>
</dbReference>
<dbReference type="Pfam" id="PF13561">
    <property type="entry name" value="adh_short_C2"/>
    <property type="match status" value="1"/>
</dbReference>
<evidence type="ECO:0000313" key="3">
    <source>
        <dbReference type="EMBL" id="RIJ27925.1"/>
    </source>
</evidence>
<name>A0A399RDD1_9PROT</name>
<reference evidence="3 4" key="1">
    <citation type="submission" date="2018-08" db="EMBL/GenBank/DDBJ databases">
        <title>Henriciella mobilis sp. nov., isolated from seawater.</title>
        <authorList>
            <person name="Cheng H."/>
            <person name="Wu Y.-H."/>
            <person name="Xu X.-W."/>
            <person name="Guo L.-L."/>
        </authorList>
    </citation>
    <scope>NUCLEOTIDE SEQUENCE [LARGE SCALE GENOMIC DNA]</scope>
    <source>
        <strain evidence="3 4">JN25</strain>
    </source>
</reference>
<dbReference type="Proteomes" id="UP000266385">
    <property type="component" value="Unassembled WGS sequence"/>
</dbReference>
<dbReference type="PANTHER" id="PTHR42879:SF2">
    <property type="entry name" value="3-OXOACYL-[ACYL-CARRIER-PROTEIN] REDUCTASE FABG"/>
    <property type="match status" value="1"/>
</dbReference>
<keyword evidence="4" id="KW-1185">Reference proteome</keyword>
<dbReference type="InterPro" id="IPR036291">
    <property type="entry name" value="NAD(P)-bd_dom_sf"/>
</dbReference>
<dbReference type="InterPro" id="IPR050259">
    <property type="entry name" value="SDR"/>
</dbReference>
<dbReference type="Gene3D" id="3.40.50.720">
    <property type="entry name" value="NAD(P)-binding Rossmann-like Domain"/>
    <property type="match status" value="1"/>
</dbReference>
<comment type="similarity">
    <text evidence="1">Belongs to the short-chain dehydrogenases/reductases (SDR) family.</text>
</comment>
<dbReference type="PRINTS" id="PR00080">
    <property type="entry name" value="SDRFAMILY"/>
</dbReference>
<comment type="caution">
    <text evidence="3">The sequence shown here is derived from an EMBL/GenBank/DDBJ whole genome shotgun (WGS) entry which is preliminary data.</text>
</comment>
<dbReference type="SUPFAM" id="SSF51735">
    <property type="entry name" value="NAD(P)-binding Rossmann-fold domains"/>
    <property type="match status" value="1"/>
</dbReference>